<evidence type="ECO:0000313" key="1">
    <source>
        <dbReference type="EMBL" id="CAF1052320.1"/>
    </source>
</evidence>
<dbReference type="EMBL" id="CAJNOC010005437">
    <property type="protein sequence ID" value="CAF1052320.1"/>
    <property type="molecule type" value="Genomic_DNA"/>
</dbReference>
<gene>
    <name evidence="1" type="ORF">OXX778_LOCUS18887</name>
</gene>
<name>A0A814KP43_9BILA</name>
<dbReference type="AlphaFoldDB" id="A0A814KP43"/>
<organism evidence="1 2">
    <name type="scientific">Brachionus calyciflorus</name>
    <dbReference type="NCBI Taxonomy" id="104777"/>
    <lineage>
        <taxon>Eukaryota</taxon>
        <taxon>Metazoa</taxon>
        <taxon>Spiralia</taxon>
        <taxon>Gnathifera</taxon>
        <taxon>Rotifera</taxon>
        <taxon>Eurotatoria</taxon>
        <taxon>Monogononta</taxon>
        <taxon>Pseudotrocha</taxon>
        <taxon>Ploima</taxon>
        <taxon>Brachionidae</taxon>
        <taxon>Brachionus</taxon>
    </lineage>
</organism>
<protein>
    <submittedName>
        <fullName evidence="1">Uncharacterized protein</fullName>
    </submittedName>
</protein>
<sequence>MFNLYKSHKKYCPNCKGFMKIKDFNNNELVFYSNLGTLSIPPCVKINEIIINNTTRCYKDIPISFKLNDTLKNGFLTRDNIITKISNLIECSENDKEIITEDLSIIRKGPYIYIEKDNNLIKKRLTVFNVNTSTMNFVHSKILTNVWDANR</sequence>
<accession>A0A814KP43</accession>
<comment type="caution">
    <text evidence="1">The sequence shown here is derived from an EMBL/GenBank/DDBJ whole genome shotgun (WGS) entry which is preliminary data.</text>
</comment>
<keyword evidence="2" id="KW-1185">Reference proteome</keyword>
<evidence type="ECO:0000313" key="2">
    <source>
        <dbReference type="Proteomes" id="UP000663879"/>
    </source>
</evidence>
<reference evidence="1" key="1">
    <citation type="submission" date="2021-02" db="EMBL/GenBank/DDBJ databases">
        <authorList>
            <person name="Nowell W R."/>
        </authorList>
    </citation>
    <scope>NUCLEOTIDE SEQUENCE</scope>
    <source>
        <strain evidence="1">Ploen Becks lab</strain>
    </source>
</reference>
<proteinExistence type="predicted"/>
<dbReference type="Proteomes" id="UP000663879">
    <property type="component" value="Unassembled WGS sequence"/>
</dbReference>